<protein>
    <recommendedName>
        <fullName evidence="6">Zn(2)-C6 fungal-type domain-containing protein</fullName>
    </recommendedName>
</protein>
<dbReference type="GO" id="GO:0008270">
    <property type="term" value="F:zinc ion binding"/>
    <property type="evidence" value="ECO:0007669"/>
    <property type="project" value="InterPro"/>
</dbReference>
<keyword evidence="3" id="KW-0804">Transcription</keyword>
<evidence type="ECO:0000256" key="4">
    <source>
        <dbReference type="ARBA" id="ARBA00023242"/>
    </source>
</evidence>
<evidence type="ECO:0000313" key="7">
    <source>
        <dbReference type="EMBL" id="RVX69381.1"/>
    </source>
</evidence>
<dbReference type="AlphaFoldDB" id="A0A438N0X6"/>
<evidence type="ECO:0000256" key="5">
    <source>
        <dbReference type="SAM" id="MobiDB-lite"/>
    </source>
</evidence>
<dbReference type="GO" id="GO:0000978">
    <property type="term" value="F:RNA polymerase II cis-regulatory region sequence-specific DNA binding"/>
    <property type="evidence" value="ECO:0007669"/>
    <property type="project" value="TreeGrafter"/>
</dbReference>
<dbReference type="Proteomes" id="UP000288859">
    <property type="component" value="Unassembled WGS sequence"/>
</dbReference>
<organism evidence="7 8">
    <name type="scientific">Exophiala mesophila</name>
    <name type="common">Black yeast-like fungus</name>
    <dbReference type="NCBI Taxonomy" id="212818"/>
    <lineage>
        <taxon>Eukaryota</taxon>
        <taxon>Fungi</taxon>
        <taxon>Dikarya</taxon>
        <taxon>Ascomycota</taxon>
        <taxon>Pezizomycotina</taxon>
        <taxon>Eurotiomycetes</taxon>
        <taxon>Chaetothyriomycetidae</taxon>
        <taxon>Chaetothyriales</taxon>
        <taxon>Herpotrichiellaceae</taxon>
        <taxon>Exophiala</taxon>
    </lineage>
</organism>
<proteinExistence type="predicted"/>
<feature type="compositionally biased region" description="Polar residues" evidence="5">
    <location>
        <begin position="339"/>
        <end position="366"/>
    </location>
</feature>
<dbReference type="PROSITE" id="PS50048">
    <property type="entry name" value="ZN2_CY6_FUNGAL_2"/>
    <property type="match status" value="1"/>
</dbReference>
<keyword evidence="2" id="KW-0238">DNA-binding</keyword>
<evidence type="ECO:0000259" key="6">
    <source>
        <dbReference type="PROSITE" id="PS50048"/>
    </source>
</evidence>
<gene>
    <name evidence="7" type="ORF">B0A52_06977</name>
</gene>
<name>A0A438N0X6_EXOME</name>
<keyword evidence="1" id="KW-0805">Transcription regulation</keyword>
<evidence type="ECO:0000256" key="1">
    <source>
        <dbReference type="ARBA" id="ARBA00023015"/>
    </source>
</evidence>
<dbReference type="InterPro" id="IPR001138">
    <property type="entry name" value="Zn2Cys6_DnaBD"/>
</dbReference>
<comment type="caution">
    <text evidence="7">The sequence shown here is derived from an EMBL/GenBank/DDBJ whole genome shotgun (WGS) entry which is preliminary data.</text>
</comment>
<dbReference type="InterPro" id="IPR051127">
    <property type="entry name" value="Fungal_SecMet_Regulators"/>
</dbReference>
<dbReference type="InterPro" id="IPR036864">
    <property type="entry name" value="Zn2-C6_fun-type_DNA-bd_sf"/>
</dbReference>
<dbReference type="GO" id="GO:0005634">
    <property type="term" value="C:nucleus"/>
    <property type="evidence" value="ECO:0007669"/>
    <property type="project" value="TreeGrafter"/>
</dbReference>
<keyword evidence="4" id="KW-0539">Nucleus</keyword>
<dbReference type="PANTHER" id="PTHR47424">
    <property type="entry name" value="REGULATORY PROTEIN GAL4"/>
    <property type="match status" value="1"/>
</dbReference>
<dbReference type="GO" id="GO:0000435">
    <property type="term" value="P:positive regulation of transcription from RNA polymerase II promoter by galactose"/>
    <property type="evidence" value="ECO:0007669"/>
    <property type="project" value="TreeGrafter"/>
</dbReference>
<feature type="compositionally biased region" description="Polar residues" evidence="5">
    <location>
        <begin position="213"/>
        <end position="226"/>
    </location>
</feature>
<feature type="region of interest" description="Disordered" evidence="5">
    <location>
        <begin position="1"/>
        <end position="145"/>
    </location>
</feature>
<feature type="compositionally biased region" description="Basic and acidic residues" evidence="5">
    <location>
        <begin position="298"/>
        <end position="320"/>
    </location>
</feature>
<dbReference type="PROSITE" id="PS00463">
    <property type="entry name" value="ZN2_CY6_FUNGAL_1"/>
    <property type="match status" value="1"/>
</dbReference>
<dbReference type="SUPFAM" id="SSF57701">
    <property type="entry name" value="Zn2/Cys6 DNA-binding domain"/>
    <property type="match status" value="1"/>
</dbReference>
<dbReference type="Gene3D" id="4.10.240.10">
    <property type="entry name" value="Zn(2)-C6 fungal-type DNA-binding domain"/>
    <property type="match status" value="1"/>
</dbReference>
<dbReference type="CDD" id="cd00067">
    <property type="entry name" value="GAL4"/>
    <property type="match status" value="1"/>
</dbReference>
<dbReference type="GO" id="GO:0000981">
    <property type="term" value="F:DNA-binding transcription factor activity, RNA polymerase II-specific"/>
    <property type="evidence" value="ECO:0007669"/>
    <property type="project" value="InterPro"/>
</dbReference>
<dbReference type="PANTHER" id="PTHR47424:SF3">
    <property type="entry name" value="REGULATORY PROTEIN GAL4"/>
    <property type="match status" value="1"/>
</dbReference>
<evidence type="ECO:0000256" key="3">
    <source>
        <dbReference type="ARBA" id="ARBA00023163"/>
    </source>
</evidence>
<feature type="compositionally biased region" description="Pro residues" evidence="5">
    <location>
        <begin position="255"/>
        <end position="270"/>
    </location>
</feature>
<dbReference type="OrthoDB" id="5401558at2759"/>
<dbReference type="VEuPathDB" id="FungiDB:PV10_05482"/>
<feature type="compositionally biased region" description="Basic and acidic residues" evidence="5">
    <location>
        <begin position="1"/>
        <end position="11"/>
    </location>
</feature>
<feature type="region of interest" description="Disordered" evidence="5">
    <location>
        <begin position="207"/>
        <end position="465"/>
    </location>
</feature>
<dbReference type="SMART" id="SM00066">
    <property type="entry name" value="GAL4"/>
    <property type="match status" value="1"/>
</dbReference>
<evidence type="ECO:0000256" key="2">
    <source>
        <dbReference type="ARBA" id="ARBA00023125"/>
    </source>
</evidence>
<dbReference type="EMBL" id="NAJM01000030">
    <property type="protein sequence ID" value="RVX69381.1"/>
    <property type="molecule type" value="Genomic_DNA"/>
</dbReference>
<feature type="compositionally biased region" description="Basic and acidic residues" evidence="5">
    <location>
        <begin position="449"/>
        <end position="465"/>
    </location>
</feature>
<accession>A0A438N0X6</accession>
<evidence type="ECO:0000313" key="8">
    <source>
        <dbReference type="Proteomes" id="UP000288859"/>
    </source>
</evidence>
<dbReference type="Pfam" id="PF00172">
    <property type="entry name" value="Zn_clus"/>
    <property type="match status" value="1"/>
</dbReference>
<feature type="compositionally biased region" description="Pro residues" evidence="5">
    <location>
        <begin position="111"/>
        <end position="136"/>
    </location>
</feature>
<feature type="domain" description="Zn(2)-C6 fungal-type" evidence="6">
    <location>
        <begin position="152"/>
        <end position="186"/>
    </location>
</feature>
<reference evidence="7 8" key="1">
    <citation type="submission" date="2017-03" db="EMBL/GenBank/DDBJ databases">
        <title>Genomes of endolithic fungi from Antarctica.</title>
        <authorList>
            <person name="Coleine C."/>
            <person name="Masonjones S."/>
            <person name="Stajich J.E."/>
        </authorList>
    </citation>
    <scope>NUCLEOTIDE SEQUENCE [LARGE SCALE GENOMIC DNA]</scope>
    <source>
        <strain evidence="7 8">CCFEE 6314</strain>
    </source>
</reference>
<feature type="compositionally biased region" description="Polar residues" evidence="5">
    <location>
        <begin position="393"/>
        <end position="405"/>
    </location>
</feature>
<sequence>MAQMADPREPARQQYPPPPEDPSHGGYYSQQSPRGPPPRDERNSYPPPDPARQGQYSDPRTPHQYPPPQSWPGQHSAYPPPPPPAHHYPDPQHPGYSYPPPPRSDLGQPPQQMPPDPYRLPPPHGGYPYYAPPPQHYQPQPAAAPRQRTAIACKYCRKRKIRCSGYDNSPDGRCQNCVRFNQQCLFHPVSSQAAFVPASAVYGPGARAPVAGQSDNRPGQNGQQPYSREGDQPMLYGAHGQPLGPAGPHGQPQYSYPPAPAGHYPPPPQGYPYQASPYPPPPATGSPYEGQGQAPPAQHDERVSLKRPPPDEDSHNEKSHTSQSPHPTSRPRHTAYDSRANSSGSYEYTDPNSGAPTSPATSTMSYQAYPPQSRYPNGTQPAKGNASPPPGLTPQSAQSFNSPHQGSAHDDGRTPPPAHVNSANSSANGRSGMKVHEMLGGPTGGGAGERGRSDNEMLSKLDGKK</sequence>